<feature type="region of interest" description="Disordered" evidence="2">
    <location>
        <begin position="1"/>
        <end position="64"/>
    </location>
</feature>
<reference evidence="3" key="1">
    <citation type="submission" date="2022-10" db="EMBL/GenBank/DDBJ databases">
        <title>Tapping the CABI collections for fungal endophytes: first genome assemblies for Collariella, Neodidymelliopsis, Ascochyta clinopodiicola, Didymella pomorum, Didymosphaeria variabile, Neocosmospora piperis and Neocucurbitaria cava.</title>
        <authorList>
            <person name="Hill R."/>
        </authorList>
    </citation>
    <scope>NUCLEOTIDE SEQUENCE</scope>
    <source>
        <strain evidence="3">IMI 356814</strain>
    </source>
</reference>
<keyword evidence="1" id="KW-0175">Coiled coil</keyword>
<dbReference type="EMBL" id="JAPEUY010000016">
    <property type="protein sequence ID" value="KAJ4365196.1"/>
    <property type="molecule type" value="Genomic_DNA"/>
</dbReference>
<feature type="compositionally biased region" description="Basic and acidic residues" evidence="2">
    <location>
        <begin position="1"/>
        <end position="10"/>
    </location>
</feature>
<protein>
    <submittedName>
        <fullName evidence="3">Uncharacterized protein</fullName>
    </submittedName>
</protein>
<evidence type="ECO:0000256" key="2">
    <source>
        <dbReference type="SAM" id="MobiDB-lite"/>
    </source>
</evidence>
<feature type="compositionally biased region" description="Low complexity" evidence="2">
    <location>
        <begin position="11"/>
        <end position="40"/>
    </location>
</feature>
<organism evidence="3 4">
    <name type="scientific">Neocucurbitaria cava</name>
    <dbReference type="NCBI Taxonomy" id="798079"/>
    <lineage>
        <taxon>Eukaryota</taxon>
        <taxon>Fungi</taxon>
        <taxon>Dikarya</taxon>
        <taxon>Ascomycota</taxon>
        <taxon>Pezizomycotina</taxon>
        <taxon>Dothideomycetes</taxon>
        <taxon>Pleosporomycetidae</taxon>
        <taxon>Pleosporales</taxon>
        <taxon>Pleosporineae</taxon>
        <taxon>Cucurbitariaceae</taxon>
        <taxon>Neocucurbitaria</taxon>
    </lineage>
</organism>
<sequence>MRQDPVDHESPSSSEMSRKPSIASTSSSSLSLYQSSRSSSPTTGYLEPSYDHSPPVNRVAMNTGHFRPYPTPHLPIVSSLRCPSCSEAGETIFVEPGKACPRCGQLDPKSKATGKVARRKRSDRIHFSRLMNNDGKPEKASKEEGEAGRRYDHSFYFASLQNLLLKINPDFPEVAAQRGGKKRPGWTPLKCNNISNDVKEGSNIEPLHYNKTNMFESSLQIIEDSTAILSDAIQERNDLEVEMDALLRSEAPAEELRRFLMRTLHRNWSNTLATSSAQRGAEGFSRPSSH</sequence>
<evidence type="ECO:0000313" key="3">
    <source>
        <dbReference type="EMBL" id="KAJ4365196.1"/>
    </source>
</evidence>
<feature type="coiled-coil region" evidence="1">
    <location>
        <begin position="222"/>
        <end position="249"/>
    </location>
</feature>
<keyword evidence="4" id="KW-1185">Reference proteome</keyword>
<dbReference type="OrthoDB" id="3743447at2759"/>
<dbReference type="Proteomes" id="UP001140560">
    <property type="component" value="Unassembled WGS sequence"/>
</dbReference>
<evidence type="ECO:0000256" key="1">
    <source>
        <dbReference type="SAM" id="Coils"/>
    </source>
</evidence>
<evidence type="ECO:0000313" key="4">
    <source>
        <dbReference type="Proteomes" id="UP001140560"/>
    </source>
</evidence>
<proteinExistence type="predicted"/>
<comment type="caution">
    <text evidence="3">The sequence shown here is derived from an EMBL/GenBank/DDBJ whole genome shotgun (WGS) entry which is preliminary data.</text>
</comment>
<gene>
    <name evidence="3" type="ORF">N0V83_008814</name>
</gene>
<accession>A0A9W8Y256</accession>
<dbReference type="AlphaFoldDB" id="A0A9W8Y256"/>
<name>A0A9W8Y256_9PLEO</name>